<evidence type="ECO:0000313" key="10">
    <source>
        <dbReference type="Proteomes" id="UP000623542"/>
    </source>
</evidence>
<feature type="domain" description="Phospholipase A2-like central" evidence="8">
    <location>
        <begin position="7"/>
        <end position="123"/>
    </location>
</feature>
<feature type="disulfide bond" evidence="6">
    <location>
        <begin position="55"/>
        <end position="95"/>
    </location>
</feature>
<dbReference type="FunFam" id="1.20.90.10:FF:000001">
    <property type="entry name" value="Basic phospholipase A2 homolog"/>
    <property type="match status" value="1"/>
</dbReference>
<dbReference type="CDD" id="cd00125">
    <property type="entry name" value="PLA2c"/>
    <property type="match status" value="1"/>
</dbReference>
<dbReference type="GO" id="GO:0006644">
    <property type="term" value="P:phospholipid metabolic process"/>
    <property type="evidence" value="ECO:0007669"/>
    <property type="project" value="InterPro"/>
</dbReference>
<dbReference type="SUPFAM" id="SSF48619">
    <property type="entry name" value="Phospholipase A2, PLA2"/>
    <property type="match status" value="1"/>
</dbReference>
<dbReference type="GO" id="GO:0005543">
    <property type="term" value="F:phospholipid binding"/>
    <property type="evidence" value="ECO:0007669"/>
    <property type="project" value="TreeGrafter"/>
</dbReference>
<feature type="disulfide bond" evidence="6">
    <location>
        <begin position="31"/>
        <end position="122"/>
    </location>
</feature>
<keyword evidence="5" id="KW-0106">Calcium</keyword>
<keyword evidence="10" id="KW-1185">Reference proteome</keyword>
<evidence type="ECO:0000313" key="9">
    <source>
        <dbReference type="EMBL" id="NXD28064.1"/>
    </source>
</evidence>
<feature type="disulfide bond" evidence="6">
    <location>
        <begin position="48"/>
        <end position="102"/>
    </location>
</feature>
<dbReference type="GO" id="GO:0050482">
    <property type="term" value="P:arachidonate secretion"/>
    <property type="evidence" value="ECO:0007669"/>
    <property type="project" value="InterPro"/>
</dbReference>
<dbReference type="GO" id="GO:0005509">
    <property type="term" value="F:calcium ion binding"/>
    <property type="evidence" value="ECO:0007669"/>
    <property type="project" value="InterPro"/>
</dbReference>
<dbReference type="InterPro" id="IPR001211">
    <property type="entry name" value="PLA2"/>
</dbReference>
<comment type="similarity">
    <text evidence="7">Belongs to the phospholipase A2 family.</text>
</comment>
<keyword evidence="3 6" id="KW-1015">Disulfide bond</keyword>
<evidence type="ECO:0000256" key="5">
    <source>
        <dbReference type="PIRSR" id="PIRSR601211-2"/>
    </source>
</evidence>
<accession>A0A851UFX5</accession>
<proteinExistence type="inferred from homology"/>
<name>A0A851UFX5_9PASS</name>
<dbReference type="SMART" id="SM00085">
    <property type="entry name" value="PA2c"/>
    <property type="match status" value="1"/>
</dbReference>
<dbReference type="GO" id="GO:0047498">
    <property type="term" value="F:calcium-dependent phospholipase A2 activity"/>
    <property type="evidence" value="ECO:0007669"/>
    <property type="project" value="TreeGrafter"/>
</dbReference>
<evidence type="ECO:0000256" key="6">
    <source>
        <dbReference type="PIRSR" id="PIRSR601211-3"/>
    </source>
</evidence>
<dbReference type="PROSITE" id="PS00119">
    <property type="entry name" value="PA2_ASP"/>
    <property type="match status" value="1"/>
</dbReference>
<dbReference type="EMBL" id="WBNG01000664">
    <property type="protein sequence ID" value="NXD28064.1"/>
    <property type="molecule type" value="Genomic_DNA"/>
</dbReference>
<evidence type="ECO:0000256" key="3">
    <source>
        <dbReference type="ARBA" id="ARBA00023157"/>
    </source>
</evidence>
<evidence type="ECO:0000256" key="7">
    <source>
        <dbReference type="RuleBase" id="RU003654"/>
    </source>
</evidence>
<feature type="disulfide bond" evidence="6">
    <location>
        <begin position="64"/>
        <end position="88"/>
    </location>
</feature>
<evidence type="ECO:0000259" key="8">
    <source>
        <dbReference type="SMART" id="SM00085"/>
    </source>
</evidence>
<dbReference type="PANTHER" id="PTHR11716:SF56">
    <property type="entry name" value="GROUP IIE SECRETORY PHOSPHOLIPASE A2"/>
    <property type="match status" value="1"/>
</dbReference>
<dbReference type="AlphaFoldDB" id="A0A851UFX5"/>
<comment type="cofactor">
    <cofactor evidence="5">
        <name>Ca(2+)</name>
        <dbReference type="ChEBI" id="CHEBI:29108"/>
    </cofactor>
    <text evidence="5">Binds 1 Ca(2+) ion per subunit.</text>
</comment>
<dbReference type="GO" id="GO:0016042">
    <property type="term" value="P:lipid catabolic process"/>
    <property type="evidence" value="ECO:0007669"/>
    <property type="project" value="InterPro"/>
</dbReference>
<dbReference type="GO" id="GO:0005576">
    <property type="term" value="C:extracellular region"/>
    <property type="evidence" value="ECO:0007669"/>
    <property type="project" value="UniProtKB-SubCell"/>
</dbReference>
<dbReference type="InterPro" id="IPR036444">
    <property type="entry name" value="PLipase_A2_dom_sf"/>
</dbReference>
<feature type="disulfide bond" evidence="6">
    <location>
        <begin position="54"/>
        <end position="129"/>
    </location>
</feature>
<keyword evidence="5" id="KW-0479">Metal-binding</keyword>
<comment type="subcellular location">
    <subcellularLocation>
        <location evidence="1">Secreted</location>
    </subcellularLocation>
</comment>
<dbReference type="PRINTS" id="PR00389">
    <property type="entry name" value="PHPHLIPASEA2"/>
</dbReference>
<feature type="disulfide bond" evidence="6">
    <location>
        <begin position="33"/>
        <end position="49"/>
    </location>
</feature>
<comment type="caution">
    <text evidence="9">The sequence shown here is derived from an EMBL/GenBank/DDBJ whole genome shotgun (WGS) entry which is preliminary data.</text>
</comment>
<feature type="non-terminal residue" evidence="9">
    <location>
        <position position="1"/>
    </location>
</feature>
<dbReference type="OrthoDB" id="5841574at2759"/>
<evidence type="ECO:0000256" key="1">
    <source>
        <dbReference type="ARBA" id="ARBA00004613"/>
    </source>
</evidence>
<feature type="active site" evidence="4">
    <location>
        <position position="52"/>
    </location>
</feature>
<feature type="disulfide bond" evidence="6">
    <location>
        <begin position="82"/>
        <end position="93"/>
    </location>
</feature>
<keyword evidence="2" id="KW-0964">Secreted</keyword>
<sequence>LGLASCHWAQLRKMVKEKTGKSALAYIGYGCHCGSAGTKQPVDATDRCCHAHVCCYNKLESPRCNPYTATYKYFFVGNRIICGSGNPCETRACACDREFAECLQRAASTYHKSYLNYPKSKCKGKEPSC</sequence>
<dbReference type="InterPro" id="IPR033112">
    <property type="entry name" value="PLA2_Asp_AS"/>
</dbReference>
<reference evidence="9" key="1">
    <citation type="submission" date="2019-09" db="EMBL/GenBank/DDBJ databases">
        <title>Bird 10,000 Genomes (B10K) Project - Family phase.</title>
        <authorList>
            <person name="Zhang G."/>
        </authorList>
    </citation>
    <scope>NUCLEOTIDE SEQUENCE</scope>
    <source>
        <strain evidence="9">B10K-IZCAS-20218</strain>
        <tissue evidence="9">Blood</tissue>
    </source>
</reference>
<feature type="non-terminal residue" evidence="9">
    <location>
        <position position="129"/>
    </location>
</feature>
<dbReference type="PROSITE" id="PS00118">
    <property type="entry name" value="PA2_HIS"/>
    <property type="match status" value="1"/>
</dbReference>
<feature type="active site" evidence="4">
    <location>
        <position position="96"/>
    </location>
</feature>
<feature type="binding site" evidence="5">
    <location>
        <position position="34"/>
    </location>
    <ligand>
        <name>Ca(2+)</name>
        <dbReference type="ChEBI" id="CHEBI:29108"/>
    </ligand>
</feature>
<gene>
    <name evidence="9" type="primary">Pa2bb_1</name>
    <name evidence="9" type="ORF">ELAFOR_R07888</name>
</gene>
<dbReference type="PANTHER" id="PTHR11716">
    <property type="entry name" value="PHOSPHOLIPASE A2 FAMILY MEMBER"/>
    <property type="match status" value="1"/>
</dbReference>
<evidence type="ECO:0000256" key="2">
    <source>
        <dbReference type="ARBA" id="ARBA00022525"/>
    </source>
</evidence>
<dbReference type="InterPro" id="IPR033113">
    <property type="entry name" value="PLA2_histidine"/>
</dbReference>
<dbReference type="Proteomes" id="UP000623542">
    <property type="component" value="Unassembled WGS sequence"/>
</dbReference>
<protein>
    <submittedName>
        <fullName evidence="9">PA2BB Phospholipase</fullName>
    </submittedName>
</protein>
<dbReference type="Gene3D" id="1.20.90.10">
    <property type="entry name" value="Phospholipase A2 domain"/>
    <property type="match status" value="1"/>
</dbReference>
<dbReference type="InterPro" id="IPR016090">
    <property type="entry name" value="PLA2-like_dom"/>
</dbReference>
<organism evidence="9 10">
    <name type="scientific">Elachura formosa</name>
    <name type="common">spotted wren-babbler</name>
    <dbReference type="NCBI Taxonomy" id="1463973"/>
    <lineage>
        <taxon>Eukaryota</taxon>
        <taxon>Metazoa</taxon>
        <taxon>Chordata</taxon>
        <taxon>Craniata</taxon>
        <taxon>Vertebrata</taxon>
        <taxon>Euteleostomi</taxon>
        <taxon>Archelosauria</taxon>
        <taxon>Archosauria</taxon>
        <taxon>Dinosauria</taxon>
        <taxon>Saurischia</taxon>
        <taxon>Theropoda</taxon>
        <taxon>Coelurosauria</taxon>
        <taxon>Aves</taxon>
        <taxon>Neognathae</taxon>
        <taxon>Neoaves</taxon>
        <taxon>Telluraves</taxon>
        <taxon>Australaves</taxon>
        <taxon>Passeriformes</taxon>
        <taxon>Elachuridae</taxon>
        <taxon>Elachura</taxon>
    </lineage>
</organism>
<evidence type="ECO:0000256" key="4">
    <source>
        <dbReference type="PIRSR" id="PIRSR601211-1"/>
    </source>
</evidence>
<dbReference type="Pfam" id="PF00068">
    <property type="entry name" value="Phospholip_A2_1"/>
    <property type="match status" value="1"/>
</dbReference>